<dbReference type="AlphaFoldDB" id="A0A354M2X9"/>
<organism evidence="2 3">
    <name type="scientific">Coprobacter fastidiosus</name>
    <dbReference type="NCBI Taxonomy" id="1099853"/>
    <lineage>
        <taxon>Bacteria</taxon>
        <taxon>Pseudomonadati</taxon>
        <taxon>Bacteroidota</taxon>
        <taxon>Bacteroidia</taxon>
        <taxon>Bacteroidales</taxon>
        <taxon>Barnesiellaceae</taxon>
        <taxon>Coprobacter</taxon>
    </lineage>
</organism>
<evidence type="ECO:0000313" key="2">
    <source>
        <dbReference type="EMBL" id="HBJ08868.1"/>
    </source>
</evidence>
<name>A0A354M2X9_9BACT</name>
<keyword evidence="2" id="KW-0449">Lipoprotein</keyword>
<keyword evidence="1" id="KW-0732">Signal</keyword>
<proteinExistence type="predicted"/>
<dbReference type="EMBL" id="DNWC01000096">
    <property type="protein sequence ID" value="HBJ08868.1"/>
    <property type="molecule type" value="Genomic_DNA"/>
</dbReference>
<dbReference type="Pfam" id="PF12741">
    <property type="entry name" value="SusD-like"/>
    <property type="match status" value="1"/>
</dbReference>
<feature type="signal peptide" evidence="1">
    <location>
        <begin position="1"/>
        <end position="23"/>
    </location>
</feature>
<evidence type="ECO:0000313" key="3">
    <source>
        <dbReference type="Proteomes" id="UP000262954"/>
    </source>
</evidence>
<dbReference type="SUPFAM" id="SSF48452">
    <property type="entry name" value="TPR-like"/>
    <property type="match status" value="1"/>
</dbReference>
<dbReference type="Gene3D" id="1.25.40.390">
    <property type="match status" value="1"/>
</dbReference>
<feature type="non-terminal residue" evidence="2">
    <location>
        <position position="358"/>
    </location>
</feature>
<dbReference type="PROSITE" id="PS51257">
    <property type="entry name" value="PROKAR_LIPOPROTEIN"/>
    <property type="match status" value="1"/>
</dbReference>
<dbReference type="InterPro" id="IPR024302">
    <property type="entry name" value="SusD-like"/>
</dbReference>
<feature type="chain" id="PRO_5016792919" evidence="1">
    <location>
        <begin position="24"/>
        <end position="358"/>
    </location>
</feature>
<evidence type="ECO:0000256" key="1">
    <source>
        <dbReference type="SAM" id="SignalP"/>
    </source>
</evidence>
<sequence length="358" mass="39718">MKIRKNIFSIAFPLVAAGVLAFATGCGDSLLDNLDSNQEVISGASVAQTVDQAAGMFLTAQQKMHDIGTTGGPHQYQYQFNLHIDNYSGYLCLPHNFDGRQPSAYAYFPDFAGGPLGSFFRVSTQALPVVRGAKDLGVAELGAMASIIYCYSALELSDVYGPFPWWDYKNDKQDPPMTYYPMKDIYDSIFVDLKKAVEILENFPNTSEEHQSIINNILTTKDKICGGEIENWIGFANSIRLRMAIRMSNVEPSRAEQEARDAIAAGVLKTNVQYDETLEGLIHPIAFIATKWGDTRLNASFENLLKRLNSPMLAVWFDKNSAAIKNSQGDILVEENSDYIGVRAGIDTSPRDNSNRYM</sequence>
<reference evidence="2 3" key="1">
    <citation type="journal article" date="2018" name="Nat. Biotechnol.">
        <title>A standardized bacterial taxonomy based on genome phylogeny substantially revises the tree of life.</title>
        <authorList>
            <person name="Parks D.H."/>
            <person name="Chuvochina M."/>
            <person name="Waite D.W."/>
            <person name="Rinke C."/>
            <person name="Skarshewski A."/>
            <person name="Chaumeil P.A."/>
            <person name="Hugenholtz P."/>
        </authorList>
    </citation>
    <scope>NUCLEOTIDE SEQUENCE [LARGE SCALE GENOMIC DNA]</scope>
    <source>
        <strain evidence="2">UBA11482</strain>
    </source>
</reference>
<dbReference type="InterPro" id="IPR011990">
    <property type="entry name" value="TPR-like_helical_dom_sf"/>
</dbReference>
<comment type="caution">
    <text evidence="2">The sequence shown here is derived from an EMBL/GenBank/DDBJ whole genome shotgun (WGS) entry which is preliminary data.</text>
</comment>
<accession>A0A354M2X9</accession>
<gene>
    <name evidence="2" type="ORF">DDY73_07655</name>
</gene>
<dbReference type="Proteomes" id="UP000262954">
    <property type="component" value="Unassembled WGS sequence"/>
</dbReference>
<protein>
    <submittedName>
        <fullName evidence="2">SusD/RagB family nutrient-binding outer membrane lipoprotein</fullName>
    </submittedName>
</protein>